<evidence type="ECO:0000313" key="3">
    <source>
        <dbReference type="Proteomes" id="UP000635477"/>
    </source>
</evidence>
<reference evidence="2" key="1">
    <citation type="journal article" date="2020" name="BMC Genomics">
        <title>Correction to: Identification and distribution of gene clusters required for synthesis of sphingolipid metabolism inhibitors in diverse species of the filamentous fungus Fusarium.</title>
        <authorList>
            <person name="Kim H.S."/>
            <person name="Lohmar J.M."/>
            <person name="Busman M."/>
            <person name="Brown D.W."/>
            <person name="Naumann T.A."/>
            <person name="Divon H.H."/>
            <person name="Lysoe E."/>
            <person name="Uhlig S."/>
            <person name="Proctor R.H."/>
        </authorList>
    </citation>
    <scope>NUCLEOTIDE SEQUENCE</scope>
    <source>
        <strain evidence="2">NRRL 22465</strain>
    </source>
</reference>
<feature type="compositionally biased region" description="Basic and acidic residues" evidence="1">
    <location>
        <begin position="25"/>
        <end position="39"/>
    </location>
</feature>
<dbReference type="Proteomes" id="UP000635477">
    <property type="component" value="Unassembled WGS sequence"/>
</dbReference>
<protein>
    <submittedName>
        <fullName evidence="2">Uncharacterized protein</fullName>
    </submittedName>
</protein>
<sequence>MESLARGWKQGGHPGSCQSAEDSEDGLKNSKTKQADDSQKIPSKWKSSQPMIFCPLRLGRVPQSKLWTLTLSTRWTLPQNTDVIGRAPPLLAENPRVQVIVVGQRQQPPPYTESEVDPR</sequence>
<feature type="region of interest" description="Disordered" evidence="1">
    <location>
        <begin position="1"/>
        <end position="46"/>
    </location>
</feature>
<name>A0A8H4UQF1_9HYPO</name>
<evidence type="ECO:0000256" key="1">
    <source>
        <dbReference type="SAM" id="MobiDB-lite"/>
    </source>
</evidence>
<keyword evidence="3" id="KW-1185">Reference proteome</keyword>
<dbReference type="EMBL" id="JABEYC010000160">
    <property type="protein sequence ID" value="KAF4981589.1"/>
    <property type="molecule type" value="Genomic_DNA"/>
</dbReference>
<evidence type="ECO:0000313" key="2">
    <source>
        <dbReference type="EMBL" id="KAF4981589.1"/>
    </source>
</evidence>
<proteinExistence type="predicted"/>
<gene>
    <name evidence="2" type="ORF">FZEAL_2655</name>
</gene>
<dbReference type="AlphaFoldDB" id="A0A8H4UQF1"/>
<organism evidence="2 3">
    <name type="scientific">Fusarium zealandicum</name>
    <dbReference type="NCBI Taxonomy" id="1053134"/>
    <lineage>
        <taxon>Eukaryota</taxon>
        <taxon>Fungi</taxon>
        <taxon>Dikarya</taxon>
        <taxon>Ascomycota</taxon>
        <taxon>Pezizomycotina</taxon>
        <taxon>Sordariomycetes</taxon>
        <taxon>Hypocreomycetidae</taxon>
        <taxon>Hypocreales</taxon>
        <taxon>Nectriaceae</taxon>
        <taxon>Fusarium</taxon>
        <taxon>Fusarium staphyleae species complex</taxon>
    </lineage>
</organism>
<reference evidence="2" key="2">
    <citation type="submission" date="2020-05" db="EMBL/GenBank/DDBJ databases">
        <authorList>
            <person name="Kim H.-S."/>
            <person name="Proctor R.H."/>
            <person name="Brown D.W."/>
        </authorList>
    </citation>
    <scope>NUCLEOTIDE SEQUENCE</scope>
    <source>
        <strain evidence="2">NRRL 22465</strain>
    </source>
</reference>
<comment type="caution">
    <text evidence="2">The sequence shown here is derived from an EMBL/GenBank/DDBJ whole genome shotgun (WGS) entry which is preliminary data.</text>
</comment>
<accession>A0A8H4UQF1</accession>